<evidence type="ECO:0000256" key="1">
    <source>
        <dbReference type="SAM" id="MobiDB-lite"/>
    </source>
</evidence>
<evidence type="ECO:0000313" key="3">
    <source>
        <dbReference type="Proteomes" id="UP001420932"/>
    </source>
</evidence>
<feature type="region of interest" description="Disordered" evidence="1">
    <location>
        <begin position="1"/>
        <end position="29"/>
    </location>
</feature>
<organism evidence="2 3">
    <name type="scientific">Stephania yunnanensis</name>
    <dbReference type="NCBI Taxonomy" id="152371"/>
    <lineage>
        <taxon>Eukaryota</taxon>
        <taxon>Viridiplantae</taxon>
        <taxon>Streptophyta</taxon>
        <taxon>Embryophyta</taxon>
        <taxon>Tracheophyta</taxon>
        <taxon>Spermatophyta</taxon>
        <taxon>Magnoliopsida</taxon>
        <taxon>Ranunculales</taxon>
        <taxon>Menispermaceae</taxon>
        <taxon>Menispermoideae</taxon>
        <taxon>Cissampelideae</taxon>
        <taxon>Stephania</taxon>
    </lineage>
</organism>
<feature type="region of interest" description="Disordered" evidence="1">
    <location>
        <begin position="65"/>
        <end position="87"/>
    </location>
</feature>
<gene>
    <name evidence="2" type="ORF">Syun_004752</name>
</gene>
<proteinExistence type="predicted"/>
<dbReference type="EMBL" id="JBBNAF010000002">
    <property type="protein sequence ID" value="KAK9163850.1"/>
    <property type="molecule type" value="Genomic_DNA"/>
</dbReference>
<feature type="compositionally biased region" description="Basic and acidic residues" evidence="1">
    <location>
        <begin position="1"/>
        <end position="23"/>
    </location>
</feature>
<reference evidence="2 3" key="1">
    <citation type="submission" date="2024-01" db="EMBL/GenBank/DDBJ databases">
        <title>Genome assemblies of Stephania.</title>
        <authorList>
            <person name="Yang L."/>
        </authorList>
    </citation>
    <scope>NUCLEOTIDE SEQUENCE [LARGE SCALE GENOMIC DNA]</scope>
    <source>
        <strain evidence="2">YNDBR</strain>
        <tissue evidence="2">Leaf</tissue>
    </source>
</reference>
<accession>A0AAP0L4J8</accession>
<sequence>MKNNEEERSERQVVDKMATRQDESGDAPRVACELGESEYMKNKIFGYFGRDFLRGKLPKLRKIPIKRRSLCDPPSPTSPNGVPPQSTRSIPFTQAENITKNSLVSLSDLISEVDFSPRHSPNLPWVPRVPPHQRIRVLLREHRNPCSEIEGFLRPNEFFLSENANILKMLTRFLRSWLRKRSSGRAKVRRRSFYPQGSLEMRNV</sequence>
<evidence type="ECO:0000313" key="2">
    <source>
        <dbReference type="EMBL" id="KAK9163850.1"/>
    </source>
</evidence>
<keyword evidence="3" id="KW-1185">Reference proteome</keyword>
<name>A0AAP0L4J8_9MAGN</name>
<comment type="caution">
    <text evidence="2">The sequence shown here is derived from an EMBL/GenBank/DDBJ whole genome shotgun (WGS) entry which is preliminary data.</text>
</comment>
<dbReference type="AlphaFoldDB" id="A0AAP0L4J8"/>
<dbReference type="Proteomes" id="UP001420932">
    <property type="component" value="Unassembled WGS sequence"/>
</dbReference>
<protein>
    <submittedName>
        <fullName evidence="2">Uncharacterized protein</fullName>
    </submittedName>
</protein>